<sequence>MEQDRKVREIRKHARALICTAFISSLRNVENLHHLDESVERIRQTVCRPKPPPTQRSIDEHCSTSSPPSSTIFSQEQPWTPQIDGRKTIQTMIDSIWNIPYAPCRYVIQFMCTVQLARMSRHKFCVRWTNNRRSAIFYVNIDENQQNISVWIHFPGEIKAHRPHTSHSHFQRFLLRNLF</sequence>
<evidence type="ECO:0000313" key="3">
    <source>
        <dbReference type="Proteomes" id="UP001152747"/>
    </source>
</evidence>
<feature type="region of interest" description="Disordered" evidence="1">
    <location>
        <begin position="47"/>
        <end position="77"/>
    </location>
</feature>
<dbReference type="EMBL" id="CANHGI010000001">
    <property type="protein sequence ID" value="CAI5440442.1"/>
    <property type="molecule type" value="Genomic_DNA"/>
</dbReference>
<reference evidence="2" key="1">
    <citation type="submission" date="2022-11" db="EMBL/GenBank/DDBJ databases">
        <authorList>
            <person name="Kikuchi T."/>
        </authorList>
    </citation>
    <scope>NUCLEOTIDE SEQUENCE</scope>
    <source>
        <strain evidence="2">PS1010</strain>
    </source>
</reference>
<accession>A0A9P1IBY4</accession>
<comment type="caution">
    <text evidence="2">The sequence shown here is derived from an EMBL/GenBank/DDBJ whole genome shotgun (WGS) entry which is preliminary data.</text>
</comment>
<dbReference type="OrthoDB" id="5820270at2759"/>
<evidence type="ECO:0000256" key="1">
    <source>
        <dbReference type="SAM" id="MobiDB-lite"/>
    </source>
</evidence>
<dbReference type="Proteomes" id="UP001152747">
    <property type="component" value="Unassembled WGS sequence"/>
</dbReference>
<evidence type="ECO:0000313" key="2">
    <source>
        <dbReference type="EMBL" id="CAI5440442.1"/>
    </source>
</evidence>
<name>A0A9P1IBY4_9PELO</name>
<gene>
    <name evidence="2" type="ORF">CAMP_LOCUS3079</name>
</gene>
<proteinExistence type="predicted"/>
<protein>
    <submittedName>
        <fullName evidence="2">Uncharacterized protein</fullName>
    </submittedName>
</protein>
<organism evidence="2 3">
    <name type="scientific">Caenorhabditis angaria</name>
    <dbReference type="NCBI Taxonomy" id="860376"/>
    <lineage>
        <taxon>Eukaryota</taxon>
        <taxon>Metazoa</taxon>
        <taxon>Ecdysozoa</taxon>
        <taxon>Nematoda</taxon>
        <taxon>Chromadorea</taxon>
        <taxon>Rhabditida</taxon>
        <taxon>Rhabditina</taxon>
        <taxon>Rhabditomorpha</taxon>
        <taxon>Rhabditoidea</taxon>
        <taxon>Rhabditidae</taxon>
        <taxon>Peloderinae</taxon>
        <taxon>Caenorhabditis</taxon>
    </lineage>
</organism>
<dbReference type="AlphaFoldDB" id="A0A9P1IBY4"/>
<keyword evidence="3" id="KW-1185">Reference proteome</keyword>